<dbReference type="InterPro" id="IPR051257">
    <property type="entry name" value="Diverse_CBS-Domain"/>
</dbReference>
<name>A0A2M9GWL7_9BURK</name>
<sequence>MLASELMTPNPYCVNARTPVSQIMRAMVEREISAVMVVGDDGTLIGVVSEGDLVRRQDSVHQKKLDHWLAQLAEGEALNLEFLHSLQLGERAAASVMSSPVITAEESAPLSRIADLLLKHAIKRVPVTRDGKLVGVVSRRDILRALLAQDERDSPARKEAS</sequence>
<dbReference type="SMART" id="SM00116">
    <property type="entry name" value="CBS"/>
    <property type="match status" value="2"/>
</dbReference>
<dbReference type="Gene3D" id="3.10.580.10">
    <property type="entry name" value="CBS-domain"/>
    <property type="match status" value="1"/>
</dbReference>
<protein>
    <recommendedName>
        <fullName evidence="2">CBS domain-containing protein</fullName>
    </recommendedName>
</protein>
<accession>A0A2M9GWL7</accession>
<dbReference type="EMBL" id="CADILE010000012">
    <property type="protein sequence ID" value="CAB3894048.1"/>
    <property type="molecule type" value="Genomic_DNA"/>
</dbReference>
<dbReference type="InterPro" id="IPR046342">
    <property type="entry name" value="CBS_dom_sf"/>
</dbReference>
<evidence type="ECO:0000313" key="4">
    <source>
        <dbReference type="Proteomes" id="UP000494122"/>
    </source>
</evidence>
<keyword evidence="1" id="KW-0129">CBS domain</keyword>
<dbReference type="SUPFAM" id="SSF54631">
    <property type="entry name" value="CBS-domain pair"/>
    <property type="match status" value="1"/>
</dbReference>
<dbReference type="PANTHER" id="PTHR43080">
    <property type="entry name" value="CBS DOMAIN-CONTAINING PROTEIN CBSX3, MITOCHONDRIAL"/>
    <property type="match status" value="1"/>
</dbReference>
<evidence type="ECO:0000259" key="2">
    <source>
        <dbReference type="PROSITE" id="PS51371"/>
    </source>
</evidence>
<proteinExistence type="predicted"/>
<gene>
    <name evidence="3" type="ORF">LMG3328_03942</name>
</gene>
<dbReference type="RefSeq" id="WP_059270486.1">
    <property type="nucleotide sequence ID" value="NZ_CADILE010000012.1"/>
</dbReference>
<feature type="domain" description="CBS" evidence="2">
    <location>
        <begin position="97"/>
        <end position="154"/>
    </location>
</feature>
<dbReference type="CDD" id="cd04586">
    <property type="entry name" value="CBS_pair_BON_assoc"/>
    <property type="match status" value="1"/>
</dbReference>
<dbReference type="PANTHER" id="PTHR43080:SF29">
    <property type="entry name" value="OS02G0818000 PROTEIN"/>
    <property type="match status" value="1"/>
</dbReference>
<dbReference type="InterPro" id="IPR000644">
    <property type="entry name" value="CBS_dom"/>
</dbReference>
<dbReference type="PROSITE" id="PS51371">
    <property type="entry name" value="CBS"/>
    <property type="match status" value="2"/>
</dbReference>
<dbReference type="AlphaFoldDB" id="A0A2M9GWL7"/>
<reference evidence="3 4" key="1">
    <citation type="submission" date="2020-04" db="EMBL/GenBank/DDBJ databases">
        <authorList>
            <person name="De Canck E."/>
        </authorList>
    </citation>
    <scope>NUCLEOTIDE SEQUENCE [LARGE SCALE GENOMIC DNA]</scope>
    <source>
        <strain evidence="3 4">LMG 3328</strain>
    </source>
</reference>
<evidence type="ECO:0000313" key="3">
    <source>
        <dbReference type="EMBL" id="CAB3894048.1"/>
    </source>
</evidence>
<dbReference type="Pfam" id="PF00571">
    <property type="entry name" value="CBS"/>
    <property type="match status" value="2"/>
</dbReference>
<evidence type="ECO:0000256" key="1">
    <source>
        <dbReference type="ARBA" id="ARBA00023122"/>
    </source>
</evidence>
<organism evidence="3 4">
    <name type="scientific">Achromobacter ruhlandii</name>
    <dbReference type="NCBI Taxonomy" id="72557"/>
    <lineage>
        <taxon>Bacteria</taxon>
        <taxon>Pseudomonadati</taxon>
        <taxon>Pseudomonadota</taxon>
        <taxon>Betaproteobacteria</taxon>
        <taxon>Burkholderiales</taxon>
        <taxon>Alcaligenaceae</taxon>
        <taxon>Achromobacter</taxon>
    </lineage>
</organism>
<dbReference type="Proteomes" id="UP000494122">
    <property type="component" value="Unassembled WGS sequence"/>
</dbReference>
<feature type="domain" description="CBS" evidence="2">
    <location>
        <begin position="7"/>
        <end position="65"/>
    </location>
</feature>